<dbReference type="Proteomes" id="UP000626210">
    <property type="component" value="Unassembled WGS sequence"/>
</dbReference>
<keyword evidence="2" id="KW-1185">Reference proteome</keyword>
<accession>A0ABQ3G8Y7</accession>
<comment type="caution">
    <text evidence="1">The sequence shown here is derived from an EMBL/GenBank/DDBJ whole genome shotgun (WGS) entry which is preliminary data.</text>
</comment>
<evidence type="ECO:0000313" key="1">
    <source>
        <dbReference type="EMBL" id="GHC96063.1"/>
    </source>
</evidence>
<dbReference type="EMBL" id="BMYK01000021">
    <property type="protein sequence ID" value="GHC96063.1"/>
    <property type="molecule type" value="Genomic_DNA"/>
</dbReference>
<dbReference type="InterPro" id="IPR014347">
    <property type="entry name" value="Tautomerase/MIF_sf"/>
</dbReference>
<gene>
    <name evidence="1" type="ORF">GCM10007320_49610</name>
</gene>
<sequence>MPAMPSAIVEIRTTYAPDVEVQLLETVHAAIVQAFKVSPVHRNVTLVVHAPHRFLGRTDCPDPERLTNVSIFVLPGRSVAAKRRLYQLLVQGLERFGIPGPCVLIRLHELPPENIGVRGGLPVCDVELGYPVKV</sequence>
<reference evidence="2" key="1">
    <citation type="journal article" date="2019" name="Int. J. Syst. Evol. Microbiol.">
        <title>The Global Catalogue of Microorganisms (GCM) 10K type strain sequencing project: providing services to taxonomists for standard genome sequencing and annotation.</title>
        <authorList>
            <consortium name="The Broad Institute Genomics Platform"/>
            <consortium name="The Broad Institute Genome Sequencing Center for Infectious Disease"/>
            <person name="Wu L."/>
            <person name="Ma J."/>
        </authorList>
    </citation>
    <scope>NUCLEOTIDE SEQUENCE [LARGE SCALE GENOMIC DNA]</scope>
    <source>
        <strain evidence="2">KCTC 23314</strain>
    </source>
</reference>
<dbReference type="InterPro" id="IPR037479">
    <property type="entry name" value="Tauto_MSAD"/>
</dbReference>
<protein>
    <recommendedName>
        <fullName evidence="3">Tautomerase family protein</fullName>
    </recommendedName>
</protein>
<dbReference type="SUPFAM" id="SSF55331">
    <property type="entry name" value="Tautomerase/MIF"/>
    <property type="match status" value="1"/>
</dbReference>
<evidence type="ECO:0000313" key="2">
    <source>
        <dbReference type="Proteomes" id="UP000626210"/>
    </source>
</evidence>
<proteinExistence type="predicted"/>
<organism evidence="1 2">
    <name type="scientific">Pseudorhodoferax aquiterrae</name>
    <dbReference type="NCBI Taxonomy" id="747304"/>
    <lineage>
        <taxon>Bacteria</taxon>
        <taxon>Pseudomonadati</taxon>
        <taxon>Pseudomonadota</taxon>
        <taxon>Betaproteobacteria</taxon>
        <taxon>Burkholderiales</taxon>
        <taxon>Comamonadaceae</taxon>
    </lineage>
</organism>
<name>A0ABQ3G8Y7_9BURK</name>
<dbReference type="Gene3D" id="3.30.429.10">
    <property type="entry name" value="Macrophage Migration Inhibitory Factor"/>
    <property type="match status" value="1"/>
</dbReference>
<evidence type="ECO:0008006" key="3">
    <source>
        <dbReference type="Google" id="ProtNLM"/>
    </source>
</evidence>
<dbReference type="Pfam" id="PF14552">
    <property type="entry name" value="Tautomerase_2"/>
    <property type="match status" value="1"/>
</dbReference>